<keyword evidence="2" id="KW-1133">Transmembrane helix</keyword>
<comment type="caution">
    <text evidence="3">The sequence shown here is derived from an EMBL/GenBank/DDBJ whole genome shotgun (WGS) entry which is preliminary data.</text>
</comment>
<dbReference type="Gene3D" id="1.10.287.4300">
    <property type="entry name" value="Stage III sporulation protein AH-like"/>
    <property type="match status" value="1"/>
</dbReference>
<dbReference type="Pfam" id="PF12685">
    <property type="entry name" value="SpoIIIAH"/>
    <property type="match status" value="1"/>
</dbReference>
<dbReference type="EMBL" id="JBIACK010000010">
    <property type="protein sequence ID" value="MFE8702524.1"/>
    <property type="molecule type" value="Genomic_DNA"/>
</dbReference>
<dbReference type="RefSeq" id="WP_389362487.1">
    <property type="nucleotide sequence ID" value="NZ_JBIACK010000010.1"/>
</dbReference>
<sequence>MLLKKQTVWLLTMLSLVVVLSVYYITSPQQGSDMAGVQEESQENEVTTEGQETTGEEMTTEGEEGESVISSIASDEVFETLRLKLDEDRSKMKEELTEIMASTDLPTEKRSEAYDKIQELDEIAQKESVLETLIVAMGYEDALVRADGDKVRITVKAEKHSPTAANEILQLVKNEIGQLHAVVEFQPKK</sequence>
<organism evidence="3 4">
    <name type="scientific">Cytobacillus spartinae</name>
    <dbReference type="NCBI Taxonomy" id="3299023"/>
    <lineage>
        <taxon>Bacteria</taxon>
        <taxon>Bacillati</taxon>
        <taxon>Bacillota</taxon>
        <taxon>Bacilli</taxon>
        <taxon>Bacillales</taxon>
        <taxon>Bacillaceae</taxon>
        <taxon>Cytobacillus</taxon>
    </lineage>
</organism>
<feature type="compositionally biased region" description="Low complexity" evidence="1">
    <location>
        <begin position="44"/>
        <end position="53"/>
    </location>
</feature>
<dbReference type="InterPro" id="IPR038503">
    <property type="entry name" value="SpoIIIAH_sf"/>
</dbReference>
<feature type="region of interest" description="Disordered" evidence="1">
    <location>
        <begin position="33"/>
        <end position="71"/>
    </location>
</feature>
<feature type="compositionally biased region" description="Acidic residues" evidence="1">
    <location>
        <begin position="54"/>
        <end position="66"/>
    </location>
</feature>
<keyword evidence="4" id="KW-1185">Reference proteome</keyword>
<evidence type="ECO:0000313" key="3">
    <source>
        <dbReference type="EMBL" id="MFE8702524.1"/>
    </source>
</evidence>
<feature type="transmembrane region" description="Helical" evidence="2">
    <location>
        <begin position="7"/>
        <end position="25"/>
    </location>
</feature>
<evidence type="ECO:0000313" key="4">
    <source>
        <dbReference type="Proteomes" id="UP001601059"/>
    </source>
</evidence>
<evidence type="ECO:0000256" key="1">
    <source>
        <dbReference type="SAM" id="MobiDB-lite"/>
    </source>
</evidence>
<evidence type="ECO:0000256" key="2">
    <source>
        <dbReference type="SAM" id="Phobius"/>
    </source>
</evidence>
<protein>
    <submittedName>
        <fullName evidence="3">SpoIIIAH-like family protein</fullName>
    </submittedName>
</protein>
<name>A0ABW6KE58_9BACI</name>
<dbReference type="InterPro" id="IPR024232">
    <property type="entry name" value="SpoIIIAH"/>
</dbReference>
<accession>A0ABW6KE58</accession>
<proteinExistence type="predicted"/>
<gene>
    <name evidence="3" type="ORF">ACFYKX_18155</name>
</gene>
<keyword evidence="2" id="KW-0472">Membrane</keyword>
<reference evidence="3 4" key="1">
    <citation type="submission" date="2024-08" db="EMBL/GenBank/DDBJ databases">
        <title>Two novel Cytobacillus novel species.</title>
        <authorList>
            <person name="Liu G."/>
        </authorList>
    </citation>
    <scope>NUCLEOTIDE SEQUENCE [LARGE SCALE GENOMIC DNA]</scope>
    <source>
        <strain evidence="3 4">FJAT-54145</strain>
    </source>
</reference>
<keyword evidence="2" id="KW-0812">Transmembrane</keyword>
<dbReference type="Proteomes" id="UP001601059">
    <property type="component" value="Unassembled WGS sequence"/>
</dbReference>